<keyword evidence="8" id="KW-1185">Reference proteome</keyword>
<evidence type="ECO:0000256" key="4">
    <source>
        <dbReference type="ARBA" id="ARBA00022764"/>
    </source>
</evidence>
<dbReference type="Pfam" id="PF07813">
    <property type="entry name" value="LTXXQ"/>
    <property type="match status" value="1"/>
</dbReference>
<protein>
    <recommendedName>
        <fullName evidence="9">Periplasmic heavy metal sensor</fullName>
    </recommendedName>
</protein>
<feature type="region of interest" description="Disordered" evidence="5">
    <location>
        <begin position="28"/>
        <end position="49"/>
    </location>
</feature>
<dbReference type="InterPro" id="IPR052211">
    <property type="entry name" value="Cpx_auxiliary_protein"/>
</dbReference>
<dbReference type="RefSeq" id="WP_052473118.1">
    <property type="nucleotide sequence ID" value="NZ_AP012547.1"/>
</dbReference>
<dbReference type="PANTHER" id="PTHR38102:SF1">
    <property type="entry name" value="PERIPLASMIC CHAPERONE SPY"/>
    <property type="match status" value="1"/>
</dbReference>
<comment type="similarity">
    <text evidence="2">Belongs to the CpxP/Spy family.</text>
</comment>
<sequence length="176" mass="19480">METTQHLRIKRFAAGAVAIALPLAVTAHGPMGDSSESCPPTPHTGDPMALPPPGRFPVAPLPGAMPMPPYLHGLELTEAQRDKLFALMHDQAPNERDQLKRALRAMEDLRRLVTADRFDVDKARILAETHGQALAQLALMHAELDARMRTLLTPEQRQQLDDARTNAESRRGFKRS</sequence>
<evidence type="ECO:0000256" key="3">
    <source>
        <dbReference type="ARBA" id="ARBA00022729"/>
    </source>
</evidence>
<evidence type="ECO:0000313" key="7">
    <source>
        <dbReference type="EMBL" id="BAO28308.1"/>
    </source>
</evidence>
<dbReference type="PANTHER" id="PTHR38102">
    <property type="entry name" value="PERIPLASMIC CHAPERONE SPY"/>
    <property type="match status" value="1"/>
</dbReference>
<dbReference type="HOGENOM" id="CLU_1524365_0_0_4"/>
<evidence type="ECO:0008006" key="9">
    <source>
        <dbReference type="Google" id="ProtNLM"/>
    </source>
</evidence>
<evidence type="ECO:0000256" key="1">
    <source>
        <dbReference type="ARBA" id="ARBA00004418"/>
    </source>
</evidence>
<name>W0SF30_9PROT</name>
<feature type="signal peptide" evidence="6">
    <location>
        <begin position="1"/>
        <end position="27"/>
    </location>
</feature>
<dbReference type="CDD" id="cd09916">
    <property type="entry name" value="CpxP_like"/>
    <property type="match status" value="1"/>
</dbReference>
<feature type="region of interest" description="Disordered" evidence="5">
    <location>
        <begin position="153"/>
        <end position="176"/>
    </location>
</feature>
<keyword evidence="4" id="KW-0574">Periplasm</keyword>
<accession>W0SF30</accession>
<reference evidence="7 8" key="1">
    <citation type="journal article" date="2014" name="Syst. Appl. Microbiol.">
        <title>Complete genomes of freshwater sulfur oxidizers Sulfuricella denitrificans skB26 and Sulfuritalea hydrogenivorans sk43H: genetic insights into the sulfur oxidation pathway of betaproteobacteria.</title>
        <authorList>
            <person name="Watanabe T."/>
            <person name="Kojima H."/>
            <person name="Fukui M."/>
        </authorList>
    </citation>
    <scope>NUCLEOTIDE SEQUENCE [LARGE SCALE GENOMIC DNA]</scope>
    <source>
        <strain evidence="7">DSM22779</strain>
    </source>
</reference>
<evidence type="ECO:0000256" key="2">
    <source>
        <dbReference type="ARBA" id="ARBA00008441"/>
    </source>
</evidence>
<organism evidence="7 8">
    <name type="scientific">Sulfuritalea hydrogenivorans sk43H</name>
    <dbReference type="NCBI Taxonomy" id="1223802"/>
    <lineage>
        <taxon>Bacteria</taxon>
        <taxon>Pseudomonadati</taxon>
        <taxon>Pseudomonadota</taxon>
        <taxon>Betaproteobacteria</taxon>
        <taxon>Nitrosomonadales</taxon>
        <taxon>Sterolibacteriaceae</taxon>
        <taxon>Sulfuritalea</taxon>
    </lineage>
</organism>
<keyword evidence="3 6" id="KW-0732">Signal</keyword>
<dbReference type="InterPro" id="IPR012899">
    <property type="entry name" value="LTXXQ"/>
</dbReference>
<dbReference type="Proteomes" id="UP000031637">
    <property type="component" value="Chromosome"/>
</dbReference>
<dbReference type="Gene3D" id="1.20.120.1490">
    <property type="match status" value="1"/>
</dbReference>
<evidence type="ECO:0000313" key="8">
    <source>
        <dbReference type="Proteomes" id="UP000031637"/>
    </source>
</evidence>
<feature type="chain" id="PRO_5004794920" description="Periplasmic heavy metal sensor" evidence="6">
    <location>
        <begin position="28"/>
        <end position="176"/>
    </location>
</feature>
<evidence type="ECO:0000256" key="6">
    <source>
        <dbReference type="SAM" id="SignalP"/>
    </source>
</evidence>
<dbReference type="GO" id="GO:0051082">
    <property type="term" value="F:unfolded protein binding"/>
    <property type="evidence" value="ECO:0007669"/>
    <property type="project" value="TreeGrafter"/>
</dbReference>
<evidence type="ECO:0000256" key="5">
    <source>
        <dbReference type="SAM" id="MobiDB-lite"/>
    </source>
</evidence>
<dbReference type="STRING" id="1223802.SUTH_00494"/>
<feature type="compositionally biased region" description="Basic and acidic residues" evidence="5">
    <location>
        <begin position="158"/>
        <end position="176"/>
    </location>
</feature>
<dbReference type="EMBL" id="AP012547">
    <property type="protein sequence ID" value="BAO28308.1"/>
    <property type="molecule type" value="Genomic_DNA"/>
</dbReference>
<proteinExistence type="inferred from homology"/>
<dbReference type="GO" id="GO:0030288">
    <property type="term" value="C:outer membrane-bounded periplasmic space"/>
    <property type="evidence" value="ECO:0007669"/>
    <property type="project" value="TreeGrafter"/>
</dbReference>
<comment type="subcellular location">
    <subcellularLocation>
        <location evidence="1">Periplasm</location>
    </subcellularLocation>
</comment>
<dbReference type="AlphaFoldDB" id="W0SF30"/>
<dbReference type="KEGG" id="shd:SUTH_00494"/>
<gene>
    <name evidence="7" type="ORF">SUTH_00494</name>
</gene>